<dbReference type="CDD" id="cd07377">
    <property type="entry name" value="WHTH_GntR"/>
    <property type="match status" value="1"/>
</dbReference>
<evidence type="ECO:0000256" key="3">
    <source>
        <dbReference type="ARBA" id="ARBA00023163"/>
    </source>
</evidence>
<dbReference type="Pfam" id="PF07729">
    <property type="entry name" value="FCD"/>
    <property type="match status" value="1"/>
</dbReference>
<evidence type="ECO:0000256" key="1">
    <source>
        <dbReference type="ARBA" id="ARBA00023015"/>
    </source>
</evidence>
<dbReference type="Gene3D" id="1.20.120.530">
    <property type="entry name" value="GntR ligand-binding domain-like"/>
    <property type="match status" value="1"/>
</dbReference>
<reference evidence="5" key="1">
    <citation type="submission" date="2021-08" db="EMBL/GenBank/DDBJ databases">
        <authorList>
            <person name="Zhang H."/>
            <person name="Xu M."/>
            <person name="Yu Z."/>
            <person name="Yang L."/>
            <person name="Cai Y."/>
        </authorList>
    </citation>
    <scope>NUCLEOTIDE SEQUENCE</scope>
    <source>
        <strain evidence="5">CHL1</strain>
    </source>
</reference>
<dbReference type="SUPFAM" id="SSF46785">
    <property type="entry name" value="Winged helix' DNA-binding domain"/>
    <property type="match status" value="1"/>
</dbReference>
<name>A0A9E6ULZ1_9HYPH</name>
<dbReference type="Proteomes" id="UP000825701">
    <property type="component" value="Chromosome"/>
</dbReference>
<evidence type="ECO:0000313" key="5">
    <source>
        <dbReference type="EMBL" id="QZN98638.1"/>
    </source>
</evidence>
<dbReference type="RefSeq" id="WP_261401580.1">
    <property type="nucleotide sequence ID" value="NZ_CP081869.1"/>
</dbReference>
<dbReference type="InterPro" id="IPR036388">
    <property type="entry name" value="WH-like_DNA-bd_sf"/>
</dbReference>
<evidence type="ECO:0000256" key="2">
    <source>
        <dbReference type="ARBA" id="ARBA00023125"/>
    </source>
</evidence>
<dbReference type="SUPFAM" id="SSF48008">
    <property type="entry name" value="GntR ligand-binding domain-like"/>
    <property type="match status" value="1"/>
</dbReference>
<organism evidence="5 6">
    <name type="scientific">Chenggangzhangella methanolivorans</name>
    <dbReference type="NCBI Taxonomy" id="1437009"/>
    <lineage>
        <taxon>Bacteria</taxon>
        <taxon>Pseudomonadati</taxon>
        <taxon>Pseudomonadota</taxon>
        <taxon>Alphaproteobacteria</taxon>
        <taxon>Hyphomicrobiales</taxon>
        <taxon>Methylopilaceae</taxon>
        <taxon>Chenggangzhangella</taxon>
    </lineage>
</organism>
<dbReference type="KEGG" id="cmet:K6K41_16640"/>
<sequence length="227" mass="24728">MTAVLPTFDPVARTTVTEQVYRRLRDGLMSGRFAPGQKLAIRGLAAALGSSPMPIREALHRLQAEGAIEITPTGRIRVASLDPVQLREVRDTRMALEGMLAERAAAAATAADRLEIDALFDAMQRSVEAGDRSGYLEANFAFHRRIYVVADAAITLRIVESLWLLMGPCFYLLTPERAHLHRSMAAHRDIREAMRNGDGPAARAAVCDDILQAAGSLARLLVARAEG</sequence>
<evidence type="ECO:0000313" key="6">
    <source>
        <dbReference type="Proteomes" id="UP000825701"/>
    </source>
</evidence>
<keyword evidence="3" id="KW-0804">Transcription</keyword>
<proteinExistence type="predicted"/>
<gene>
    <name evidence="5" type="ORF">K6K41_16640</name>
</gene>
<dbReference type="SMART" id="SM00895">
    <property type="entry name" value="FCD"/>
    <property type="match status" value="1"/>
</dbReference>
<dbReference type="InterPro" id="IPR011711">
    <property type="entry name" value="GntR_C"/>
</dbReference>
<dbReference type="InterPro" id="IPR000524">
    <property type="entry name" value="Tscrpt_reg_HTH_GntR"/>
</dbReference>
<dbReference type="PROSITE" id="PS50949">
    <property type="entry name" value="HTH_GNTR"/>
    <property type="match status" value="1"/>
</dbReference>
<dbReference type="PANTHER" id="PTHR43537">
    <property type="entry name" value="TRANSCRIPTIONAL REGULATOR, GNTR FAMILY"/>
    <property type="match status" value="1"/>
</dbReference>
<protein>
    <submittedName>
        <fullName evidence="5">GntR family transcriptional regulator</fullName>
    </submittedName>
</protein>
<keyword evidence="2" id="KW-0238">DNA-binding</keyword>
<dbReference type="SMART" id="SM00345">
    <property type="entry name" value="HTH_GNTR"/>
    <property type="match status" value="1"/>
</dbReference>
<keyword evidence="6" id="KW-1185">Reference proteome</keyword>
<dbReference type="EMBL" id="CP081869">
    <property type="protein sequence ID" value="QZN98638.1"/>
    <property type="molecule type" value="Genomic_DNA"/>
</dbReference>
<dbReference type="Gene3D" id="1.10.10.10">
    <property type="entry name" value="Winged helix-like DNA-binding domain superfamily/Winged helix DNA-binding domain"/>
    <property type="match status" value="1"/>
</dbReference>
<dbReference type="PANTHER" id="PTHR43537:SF39">
    <property type="entry name" value="HTH-TYPE TRANSCRIPTIONAL REGULATOR MCBR"/>
    <property type="match status" value="1"/>
</dbReference>
<evidence type="ECO:0000259" key="4">
    <source>
        <dbReference type="PROSITE" id="PS50949"/>
    </source>
</evidence>
<feature type="domain" description="HTH gntR-type" evidence="4">
    <location>
        <begin position="14"/>
        <end position="81"/>
    </location>
</feature>
<keyword evidence="1" id="KW-0805">Transcription regulation</keyword>
<dbReference type="GO" id="GO:0003677">
    <property type="term" value="F:DNA binding"/>
    <property type="evidence" value="ECO:0007669"/>
    <property type="project" value="UniProtKB-KW"/>
</dbReference>
<dbReference type="GO" id="GO:0003700">
    <property type="term" value="F:DNA-binding transcription factor activity"/>
    <property type="evidence" value="ECO:0007669"/>
    <property type="project" value="InterPro"/>
</dbReference>
<dbReference type="AlphaFoldDB" id="A0A9E6ULZ1"/>
<dbReference type="InterPro" id="IPR008920">
    <property type="entry name" value="TF_FadR/GntR_C"/>
</dbReference>
<accession>A0A9E6ULZ1</accession>
<dbReference type="InterPro" id="IPR036390">
    <property type="entry name" value="WH_DNA-bd_sf"/>
</dbReference>
<dbReference type="Pfam" id="PF00392">
    <property type="entry name" value="GntR"/>
    <property type="match status" value="1"/>
</dbReference>